<protein>
    <submittedName>
        <fullName evidence="3">C5 protein</fullName>
    </submittedName>
</protein>
<sequence length="118" mass="13219">MSTCHIQQEGVLSMVIVFPCFLVVIHDVVVQLPKTPNYSLLVACILTTCDFGIELVHNLETISKIVLDRGSTGLVVEHVEHLSKVHRVTIWSSIPDQPEHDTVRVVLQLNIIIHPHLT</sequence>
<proteinExistence type="predicted"/>
<dbReference type="EMBL" id="KU058853">
    <property type="protein sequence ID" value="AOV62469.1"/>
    <property type="molecule type" value="Genomic_DNA"/>
</dbReference>
<accession>A0A1D8KUZ7</accession>
<keyword evidence="1" id="KW-0472">Membrane</keyword>
<keyword evidence="1" id="KW-0812">Transmembrane</keyword>
<name>A0A1D8KUZ7_9GEMI</name>
<evidence type="ECO:0000259" key="2">
    <source>
        <dbReference type="Pfam" id="PF04807"/>
    </source>
</evidence>
<feature type="domain" description="Geminivirus AC4/5 conserved" evidence="2">
    <location>
        <begin position="64"/>
        <end position="96"/>
    </location>
</feature>
<evidence type="ECO:0000313" key="3">
    <source>
        <dbReference type="EMBL" id="AOV62463.1"/>
    </source>
</evidence>
<dbReference type="InterPro" id="IPR006892">
    <property type="entry name" value="Gemini_AC4_5_cons_dom_1"/>
</dbReference>
<dbReference type="Pfam" id="PF04807">
    <property type="entry name" value="Gemini_AC4_5"/>
    <property type="match status" value="1"/>
</dbReference>
<dbReference type="EMBL" id="KU058852">
    <property type="protein sequence ID" value="AOV62463.1"/>
    <property type="molecule type" value="Genomic_DNA"/>
</dbReference>
<keyword evidence="1" id="KW-1133">Transmembrane helix</keyword>
<organism evidence="3">
    <name type="scientific">Malvastrum bright yellow mosaic virus</name>
    <dbReference type="NCBI Taxonomy" id="1906668"/>
    <lineage>
        <taxon>Viruses</taxon>
        <taxon>Monodnaviria</taxon>
        <taxon>Shotokuvirae</taxon>
        <taxon>Cressdnaviricota</taxon>
        <taxon>Repensiviricetes</taxon>
        <taxon>Geplafuvirales</taxon>
        <taxon>Geminiviridae</taxon>
        <taxon>Begomovirus</taxon>
        <taxon>Begomovirus malvastrumflavi</taxon>
    </lineage>
</organism>
<feature type="transmembrane region" description="Helical" evidence="1">
    <location>
        <begin position="12"/>
        <end position="32"/>
    </location>
</feature>
<dbReference type="EMBL" id="KU058851">
    <property type="protein sequence ID" value="AOV62457.1"/>
    <property type="molecule type" value="Genomic_DNA"/>
</dbReference>
<evidence type="ECO:0000256" key="1">
    <source>
        <dbReference type="SAM" id="Phobius"/>
    </source>
</evidence>
<reference evidence="3" key="1">
    <citation type="journal article" date="2016" name="Arch. Virol.">
        <title>Complete nucleotide sequences of a new bipartite begomovirus from Malvastrum sp. plants with bright yellow mosaic symptoms in South Texas.</title>
        <authorList>
            <person name="Alabi O.J."/>
            <person name="Villegas C."/>
            <person name="Gregg L."/>
            <person name="Murray K.D."/>
        </authorList>
    </citation>
    <scope>NUCLEOTIDE SEQUENCE</scope>
    <source>
        <strain evidence="3">Ma4S</strain>
    </source>
</reference>